<dbReference type="InterPro" id="IPR002686">
    <property type="entry name" value="Transposase_17"/>
</dbReference>
<organism evidence="2 3">
    <name type="scientific">Thermoflexibacter ruber</name>
    <dbReference type="NCBI Taxonomy" id="1003"/>
    <lineage>
        <taxon>Bacteria</taxon>
        <taxon>Pseudomonadati</taxon>
        <taxon>Bacteroidota</taxon>
        <taxon>Cytophagia</taxon>
        <taxon>Cytophagales</taxon>
        <taxon>Thermoflexibacteraceae</taxon>
        <taxon>Thermoflexibacter</taxon>
    </lineage>
</organism>
<gene>
    <name evidence="2" type="ORF">SAMN04488541_10216</name>
</gene>
<evidence type="ECO:0000313" key="2">
    <source>
        <dbReference type="EMBL" id="SFF22869.1"/>
    </source>
</evidence>
<evidence type="ECO:0000259" key="1">
    <source>
        <dbReference type="SMART" id="SM01321"/>
    </source>
</evidence>
<dbReference type="Gene3D" id="3.30.70.1290">
    <property type="entry name" value="Transposase IS200-like"/>
    <property type="match status" value="1"/>
</dbReference>
<accession>A0A1I2H0Q0</accession>
<dbReference type="SMART" id="SM01321">
    <property type="entry name" value="Y1_Tnp"/>
    <property type="match status" value="1"/>
</dbReference>
<dbReference type="Proteomes" id="UP000199513">
    <property type="component" value="Unassembled WGS sequence"/>
</dbReference>
<protein>
    <submittedName>
        <fullName evidence="2">Transposase IS200 like</fullName>
    </submittedName>
</protein>
<dbReference type="GO" id="GO:0004803">
    <property type="term" value="F:transposase activity"/>
    <property type="evidence" value="ECO:0007669"/>
    <property type="project" value="InterPro"/>
</dbReference>
<evidence type="ECO:0000313" key="3">
    <source>
        <dbReference type="Proteomes" id="UP000199513"/>
    </source>
</evidence>
<dbReference type="PANTHER" id="PTHR36966">
    <property type="entry name" value="REP-ASSOCIATED TYROSINE TRANSPOSASE"/>
    <property type="match status" value="1"/>
</dbReference>
<dbReference type="AlphaFoldDB" id="A0A1I2H0Q0"/>
<dbReference type="SUPFAM" id="SSF143422">
    <property type="entry name" value="Transposase IS200-like"/>
    <property type="match status" value="1"/>
</dbReference>
<dbReference type="STRING" id="1003.SAMN04488541_10216"/>
<dbReference type="InterPro" id="IPR036515">
    <property type="entry name" value="Transposase_17_sf"/>
</dbReference>
<keyword evidence="3" id="KW-1185">Reference proteome</keyword>
<dbReference type="InterPro" id="IPR052715">
    <property type="entry name" value="RAYT_transposase"/>
</dbReference>
<feature type="domain" description="Transposase IS200-like" evidence="1">
    <location>
        <begin position="85"/>
        <end position="198"/>
    </location>
</feature>
<dbReference type="PANTHER" id="PTHR36966:SF1">
    <property type="entry name" value="REP-ASSOCIATED TYROSINE TRANSPOSASE"/>
    <property type="match status" value="1"/>
</dbReference>
<proteinExistence type="predicted"/>
<name>A0A1I2H0Q0_9BACT</name>
<dbReference type="Pfam" id="PF01797">
    <property type="entry name" value="Y1_Tnp"/>
    <property type="match status" value="1"/>
</dbReference>
<reference evidence="2 3" key="1">
    <citation type="submission" date="2016-10" db="EMBL/GenBank/DDBJ databases">
        <authorList>
            <person name="de Groot N.N."/>
        </authorList>
    </citation>
    <scope>NUCLEOTIDE SEQUENCE [LARGE SCALE GENOMIC DNA]</scope>
    <source>
        <strain>GEY</strain>
        <strain evidence="3">DSM 9560</strain>
    </source>
</reference>
<sequence length="224" mass="26831">MHTTIKVSTMMQNTDFYRAKLPHWQPLGGTFFVTYNLNGCIPREVFERWQEDYEIEKRAILQKNPISPIELDNLDKRYFAKRDKYLDTLQSGNHYLKDDRVAKVVADSLHYWDNKRIELYAYCIMSNHVHVVLRLLGDDEAEKVIYLQTLMHSIKLFSARNCNKILNLSGQFWQHESYDRLVRDADELDRILFYVLNNPVKAGLCLRIEDWKYSYIKPDYNQYF</sequence>
<dbReference type="EMBL" id="FONY01000021">
    <property type="protein sequence ID" value="SFF22869.1"/>
    <property type="molecule type" value="Genomic_DNA"/>
</dbReference>
<dbReference type="GO" id="GO:0006313">
    <property type="term" value="P:DNA transposition"/>
    <property type="evidence" value="ECO:0007669"/>
    <property type="project" value="InterPro"/>
</dbReference>
<dbReference type="GO" id="GO:0043565">
    <property type="term" value="F:sequence-specific DNA binding"/>
    <property type="evidence" value="ECO:0007669"/>
    <property type="project" value="TreeGrafter"/>
</dbReference>